<comment type="caution">
    <text evidence="1">The sequence shown here is derived from an EMBL/GenBank/DDBJ whole genome shotgun (WGS) entry which is preliminary data.</text>
</comment>
<evidence type="ECO:0000313" key="1">
    <source>
        <dbReference type="EMBL" id="RNA11414.1"/>
    </source>
</evidence>
<sequence length="77" mass="8974">MQRRYFSIIKKWGCEVHFNSIVSIQKNLNTFFAIRNNLVLITKMGQMTPILPILHSKHLKVYGAQIWFVINAIKSIA</sequence>
<keyword evidence="2" id="KW-1185">Reference proteome</keyword>
<accession>A0A3M7QJU8</accession>
<reference evidence="1 2" key="1">
    <citation type="journal article" date="2018" name="Sci. Rep.">
        <title>Genomic signatures of local adaptation to the degree of environmental predictability in rotifers.</title>
        <authorList>
            <person name="Franch-Gras L."/>
            <person name="Hahn C."/>
            <person name="Garcia-Roger E.M."/>
            <person name="Carmona M.J."/>
            <person name="Serra M."/>
            <person name="Gomez A."/>
        </authorList>
    </citation>
    <scope>NUCLEOTIDE SEQUENCE [LARGE SCALE GENOMIC DNA]</scope>
    <source>
        <strain evidence="1">HYR1</strain>
    </source>
</reference>
<dbReference type="EMBL" id="REGN01005963">
    <property type="protein sequence ID" value="RNA11414.1"/>
    <property type="molecule type" value="Genomic_DNA"/>
</dbReference>
<protein>
    <submittedName>
        <fullName evidence="1">Uncharacterized protein</fullName>
    </submittedName>
</protein>
<name>A0A3M7QJU8_BRAPC</name>
<organism evidence="1 2">
    <name type="scientific">Brachionus plicatilis</name>
    <name type="common">Marine rotifer</name>
    <name type="synonym">Brachionus muelleri</name>
    <dbReference type="NCBI Taxonomy" id="10195"/>
    <lineage>
        <taxon>Eukaryota</taxon>
        <taxon>Metazoa</taxon>
        <taxon>Spiralia</taxon>
        <taxon>Gnathifera</taxon>
        <taxon>Rotifera</taxon>
        <taxon>Eurotatoria</taxon>
        <taxon>Monogononta</taxon>
        <taxon>Pseudotrocha</taxon>
        <taxon>Ploima</taxon>
        <taxon>Brachionidae</taxon>
        <taxon>Brachionus</taxon>
    </lineage>
</organism>
<dbReference type="AlphaFoldDB" id="A0A3M7QJU8"/>
<evidence type="ECO:0000313" key="2">
    <source>
        <dbReference type="Proteomes" id="UP000276133"/>
    </source>
</evidence>
<gene>
    <name evidence="1" type="ORF">BpHYR1_029935</name>
</gene>
<proteinExistence type="predicted"/>
<dbReference type="Proteomes" id="UP000276133">
    <property type="component" value="Unassembled WGS sequence"/>
</dbReference>